<dbReference type="Gramene" id="mRNA:HanXRQr2_Chr16g0757011">
    <property type="protein sequence ID" value="CDS:HanXRQr2_Chr16g0757011.1"/>
    <property type="gene ID" value="HanXRQr2_Chr16g0757011"/>
</dbReference>
<dbReference type="Proteomes" id="UP000215914">
    <property type="component" value="Unassembled WGS sequence"/>
</dbReference>
<gene>
    <name evidence="1" type="ORF">HanXRQr2_Chr16g0757011</name>
</gene>
<accession>A0A9K3DTX2</accession>
<dbReference type="EMBL" id="MNCJ02000331">
    <property type="protein sequence ID" value="KAF5760743.1"/>
    <property type="molecule type" value="Genomic_DNA"/>
</dbReference>
<reference evidence="1" key="2">
    <citation type="submission" date="2020-06" db="EMBL/GenBank/DDBJ databases">
        <title>Helianthus annuus Genome sequencing and assembly Release 2.</title>
        <authorList>
            <person name="Gouzy J."/>
            <person name="Langlade N."/>
            <person name="Munos S."/>
        </authorList>
    </citation>
    <scope>NUCLEOTIDE SEQUENCE</scope>
    <source>
        <tissue evidence="1">Leaves</tissue>
    </source>
</reference>
<dbReference type="AlphaFoldDB" id="A0A9K3DTX2"/>
<protein>
    <submittedName>
        <fullName evidence="1">Uncharacterized protein</fullName>
    </submittedName>
</protein>
<reference evidence="1" key="1">
    <citation type="journal article" date="2017" name="Nature">
        <title>The sunflower genome provides insights into oil metabolism, flowering and Asterid evolution.</title>
        <authorList>
            <person name="Badouin H."/>
            <person name="Gouzy J."/>
            <person name="Grassa C.J."/>
            <person name="Murat F."/>
            <person name="Staton S.E."/>
            <person name="Cottret L."/>
            <person name="Lelandais-Briere C."/>
            <person name="Owens G.L."/>
            <person name="Carrere S."/>
            <person name="Mayjonade B."/>
            <person name="Legrand L."/>
            <person name="Gill N."/>
            <person name="Kane N.C."/>
            <person name="Bowers J.E."/>
            <person name="Hubner S."/>
            <person name="Bellec A."/>
            <person name="Berard A."/>
            <person name="Berges H."/>
            <person name="Blanchet N."/>
            <person name="Boniface M.C."/>
            <person name="Brunel D."/>
            <person name="Catrice O."/>
            <person name="Chaidir N."/>
            <person name="Claudel C."/>
            <person name="Donnadieu C."/>
            <person name="Faraut T."/>
            <person name="Fievet G."/>
            <person name="Helmstetter N."/>
            <person name="King M."/>
            <person name="Knapp S.J."/>
            <person name="Lai Z."/>
            <person name="Le Paslier M.C."/>
            <person name="Lippi Y."/>
            <person name="Lorenzon L."/>
            <person name="Mandel J.R."/>
            <person name="Marage G."/>
            <person name="Marchand G."/>
            <person name="Marquand E."/>
            <person name="Bret-Mestries E."/>
            <person name="Morien E."/>
            <person name="Nambeesan S."/>
            <person name="Nguyen T."/>
            <person name="Pegot-Espagnet P."/>
            <person name="Pouilly N."/>
            <person name="Raftis F."/>
            <person name="Sallet E."/>
            <person name="Schiex T."/>
            <person name="Thomas J."/>
            <person name="Vandecasteele C."/>
            <person name="Vares D."/>
            <person name="Vear F."/>
            <person name="Vautrin S."/>
            <person name="Crespi M."/>
            <person name="Mangin B."/>
            <person name="Burke J.M."/>
            <person name="Salse J."/>
            <person name="Munos S."/>
            <person name="Vincourt P."/>
            <person name="Rieseberg L.H."/>
            <person name="Langlade N.B."/>
        </authorList>
    </citation>
    <scope>NUCLEOTIDE SEQUENCE</scope>
    <source>
        <tissue evidence="1">Leaves</tissue>
    </source>
</reference>
<evidence type="ECO:0000313" key="2">
    <source>
        <dbReference type="Proteomes" id="UP000215914"/>
    </source>
</evidence>
<name>A0A9K3DTX2_HELAN</name>
<proteinExistence type="predicted"/>
<keyword evidence="2" id="KW-1185">Reference proteome</keyword>
<evidence type="ECO:0000313" key="1">
    <source>
        <dbReference type="EMBL" id="KAF5760743.1"/>
    </source>
</evidence>
<sequence length="62" mass="7522">MFSKPKNHPLQYPVASWELLKSPNAQRLNTYNHPSTIKQFTRMKNRRETWKFFMPKETQSQP</sequence>
<organism evidence="1 2">
    <name type="scientific">Helianthus annuus</name>
    <name type="common">Common sunflower</name>
    <dbReference type="NCBI Taxonomy" id="4232"/>
    <lineage>
        <taxon>Eukaryota</taxon>
        <taxon>Viridiplantae</taxon>
        <taxon>Streptophyta</taxon>
        <taxon>Embryophyta</taxon>
        <taxon>Tracheophyta</taxon>
        <taxon>Spermatophyta</taxon>
        <taxon>Magnoliopsida</taxon>
        <taxon>eudicotyledons</taxon>
        <taxon>Gunneridae</taxon>
        <taxon>Pentapetalae</taxon>
        <taxon>asterids</taxon>
        <taxon>campanulids</taxon>
        <taxon>Asterales</taxon>
        <taxon>Asteraceae</taxon>
        <taxon>Asteroideae</taxon>
        <taxon>Heliantheae alliance</taxon>
        <taxon>Heliantheae</taxon>
        <taxon>Helianthus</taxon>
    </lineage>
</organism>
<comment type="caution">
    <text evidence="1">The sequence shown here is derived from an EMBL/GenBank/DDBJ whole genome shotgun (WGS) entry which is preliminary data.</text>
</comment>